<evidence type="ECO:0000256" key="1">
    <source>
        <dbReference type="ARBA" id="ARBA00023054"/>
    </source>
</evidence>
<dbReference type="GO" id="GO:0005856">
    <property type="term" value="C:cytoskeleton"/>
    <property type="evidence" value="ECO:0007669"/>
    <property type="project" value="UniProtKB-ARBA"/>
</dbReference>
<dbReference type="InterPro" id="IPR025252">
    <property type="entry name" value="DUF4200"/>
</dbReference>
<evidence type="ECO:0000313" key="5">
    <source>
        <dbReference type="Proteomes" id="UP000504632"/>
    </source>
</evidence>
<dbReference type="OrthoDB" id="10264063at2759"/>
<gene>
    <name evidence="6" type="primary">LOC115806809</name>
</gene>
<protein>
    <submittedName>
        <fullName evidence="6">Cilia- and flagella-associated protein 100-like</fullName>
    </submittedName>
</protein>
<feature type="coiled-coil region" evidence="2">
    <location>
        <begin position="125"/>
        <end position="201"/>
    </location>
</feature>
<organism evidence="5 6">
    <name type="scientific">Chanos chanos</name>
    <name type="common">Milkfish</name>
    <name type="synonym">Mugil chanos</name>
    <dbReference type="NCBI Taxonomy" id="29144"/>
    <lineage>
        <taxon>Eukaryota</taxon>
        <taxon>Metazoa</taxon>
        <taxon>Chordata</taxon>
        <taxon>Craniata</taxon>
        <taxon>Vertebrata</taxon>
        <taxon>Euteleostomi</taxon>
        <taxon>Actinopterygii</taxon>
        <taxon>Neopterygii</taxon>
        <taxon>Teleostei</taxon>
        <taxon>Ostariophysi</taxon>
        <taxon>Gonorynchiformes</taxon>
        <taxon>Chanidae</taxon>
        <taxon>Chanos</taxon>
    </lineage>
</organism>
<dbReference type="InParanoid" id="A0A6J2UUX0"/>
<keyword evidence="1 2" id="KW-0175">Coiled coil</keyword>
<proteinExistence type="predicted"/>
<feature type="domain" description="DUF4200" evidence="4">
    <location>
        <begin position="105"/>
        <end position="217"/>
    </location>
</feature>
<dbReference type="PANTHER" id="PTHR21683:SF3">
    <property type="entry name" value="CILIA AND FLAGELLA ASSOCIATED PROTEIN 100"/>
    <property type="match status" value="1"/>
</dbReference>
<feature type="region of interest" description="Disordered" evidence="3">
    <location>
        <begin position="18"/>
        <end position="43"/>
    </location>
</feature>
<evidence type="ECO:0000256" key="2">
    <source>
        <dbReference type="SAM" id="Coils"/>
    </source>
</evidence>
<dbReference type="PANTHER" id="PTHR21683">
    <property type="entry name" value="COILED-COIL DOMAIN-CONTAINING PROTEIN 42 LIKE-2-LIKE-RELATED"/>
    <property type="match status" value="1"/>
</dbReference>
<evidence type="ECO:0000256" key="3">
    <source>
        <dbReference type="SAM" id="MobiDB-lite"/>
    </source>
</evidence>
<keyword evidence="5" id="KW-1185">Reference proteome</keyword>
<dbReference type="RefSeq" id="XP_030623528.1">
    <property type="nucleotide sequence ID" value="XM_030767668.1"/>
</dbReference>
<reference evidence="6" key="1">
    <citation type="submission" date="2025-08" db="UniProtKB">
        <authorList>
            <consortium name="RefSeq"/>
        </authorList>
    </citation>
    <scope>IDENTIFICATION</scope>
</reference>
<feature type="compositionally biased region" description="Basic and acidic residues" evidence="3">
    <location>
        <begin position="469"/>
        <end position="489"/>
    </location>
</feature>
<dbReference type="Pfam" id="PF13863">
    <property type="entry name" value="DUF4200"/>
    <property type="match status" value="1"/>
</dbReference>
<dbReference type="GeneID" id="115806809"/>
<evidence type="ECO:0000259" key="4">
    <source>
        <dbReference type="Pfam" id="PF13863"/>
    </source>
</evidence>
<dbReference type="InterPro" id="IPR051147">
    <property type="entry name" value="CFAP_domain-containing"/>
</dbReference>
<evidence type="ECO:0000313" key="6">
    <source>
        <dbReference type="RefSeq" id="XP_030623528.1"/>
    </source>
</evidence>
<feature type="region of interest" description="Disordered" evidence="3">
    <location>
        <begin position="469"/>
        <end position="507"/>
    </location>
</feature>
<accession>A0A6J2UUX0</accession>
<dbReference type="AlphaFoldDB" id="A0A6J2UUX0"/>
<name>A0A6J2UUX0_CHACN</name>
<dbReference type="Proteomes" id="UP000504632">
    <property type="component" value="Chromosome 3"/>
</dbReference>
<sequence length="526" mass="62129">MAEADLLRDLRTNRMSRSLVSNLSKQEDEKKMPKQRRLQVQDKSTYSSRLRADCGAQRQELKRWLDKEAPCHTDSDFIGSIAWGVCKRESVHEQESIHEYQTRIQEMIRLNYSLAVKNMDMQDLKREAALRKKTMEKEMQSLECRAAQIDLNLKTQHQHLEKSQALAASEKRRRLEIEAKLNQIKDEMKELISEINIYKGMIEEQSTAQDFLFKVSPPEWQKTEQIRKEKWEMMKAAATEESESADGSNLTTRRNTIAEGPVPVMNPWRRRRLSLLQAPGGTKLPMIKVELKGNLSDYEEPHIYFSNPQQILEQLTELKQNIMLSCQQREEEEQTLERLNAALNDPCKEMIKMEEMNSILRDNIEKEKGKVAELMIKAQHFFHGEYKPEIQDPLLEKIKSKMVEVFRQCVGDCEDKLFTLHMLTMLEHLRDELEESFELIPTKYVEMAERACEREKRIRQREENLRLKIQQQDERRRKGLERAQADTKVRTGRRPRPRMLPPVKQQKVKADMEKHTMELDNLQYFS</sequence>